<evidence type="ECO:0000259" key="1">
    <source>
        <dbReference type="Pfam" id="PF13966"/>
    </source>
</evidence>
<proteinExistence type="predicted"/>
<dbReference type="Pfam" id="PF13966">
    <property type="entry name" value="zf-RVT"/>
    <property type="match status" value="1"/>
</dbReference>
<sequence>MDSITGIQNILHLFYSYSGLQLNNAKSELFSSKIQRQELLEILQETGFKHGTLPVRYLSVALVTRKLTANSAKGARVRWQIICSLKPEGDLGLKDLLTWNQACILKHLWSLSSQVGSIWIAWIHIYVLKGQSLWEMPISKGTSWCMKKLLQLKVLLPGSWCKQKKVWLIWCKFHISKCTVIAWMAILNKLPTKDRLTSWGIANEGGCVLCSQETESRNHIIFSCSYSKTVWKGVLRLCNLHKEVAGWENEL</sequence>
<name>A0A6P5WEW1_DURZI</name>
<protein>
    <submittedName>
        <fullName evidence="3">Uncharacterized protein LOC111274234</fullName>
    </submittedName>
</protein>
<evidence type="ECO:0000313" key="3">
    <source>
        <dbReference type="RefSeq" id="XP_022714585.1"/>
    </source>
</evidence>
<dbReference type="PANTHER" id="PTHR33116">
    <property type="entry name" value="REVERSE TRANSCRIPTASE ZINC-BINDING DOMAIN-CONTAINING PROTEIN-RELATED-RELATED"/>
    <property type="match status" value="1"/>
</dbReference>
<accession>A0A6P5WEW1</accession>
<dbReference type="AlphaFoldDB" id="A0A6P5WEW1"/>
<dbReference type="OrthoDB" id="1938246at2759"/>
<dbReference type="InterPro" id="IPR026960">
    <property type="entry name" value="RVT-Znf"/>
</dbReference>
<dbReference type="RefSeq" id="XP_022714585.1">
    <property type="nucleotide sequence ID" value="XM_022858850.1"/>
</dbReference>
<gene>
    <name evidence="3" type="primary">LOC111274234</name>
</gene>
<feature type="domain" description="Reverse transcriptase zinc-binding" evidence="1">
    <location>
        <begin position="163"/>
        <end position="231"/>
    </location>
</feature>
<dbReference type="PANTHER" id="PTHR33116:SF84">
    <property type="entry name" value="RNA-DIRECTED DNA POLYMERASE"/>
    <property type="match status" value="1"/>
</dbReference>
<evidence type="ECO:0000313" key="2">
    <source>
        <dbReference type="Proteomes" id="UP000515121"/>
    </source>
</evidence>
<reference evidence="3" key="1">
    <citation type="submission" date="2025-08" db="UniProtKB">
        <authorList>
            <consortium name="RefSeq"/>
        </authorList>
    </citation>
    <scope>IDENTIFICATION</scope>
    <source>
        <tissue evidence="3">Fruit stalk</tissue>
    </source>
</reference>
<organism evidence="2 3">
    <name type="scientific">Durio zibethinus</name>
    <name type="common">Durian</name>
    <dbReference type="NCBI Taxonomy" id="66656"/>
    <lineage>
        <taxon>Eukaryota</taxon>
        <taxon>Viridiplantae</taxon>
        <taxon>Streptophyta</taxon>
        <taxon>Embryophyta</taxon>
        <taxon>Tracheophyta</taxon>
        <taxon>Spermatophyta</taxon>
        <taxon>Magnoliopsida</taxon>
        <taxon>eudicotyledons</taxon>
        <taxon>Gunneridae</taxon>
        <taxon>Pentapetalae</taxon>
        <taxon>rosids</taxon>
        <taxon>malvids</taxon>
        <taxon>Malvales</taxon>
        <taxon>Malvaceae</taxon>
        <taxon>Helicteroideae</taxon>
        <taxon>Durio</taxon>
    </lineage>
</organism>
<dbReference type="Proteomes" id="UP000515121">
    <property type="component" value="Unplaced"/>
</dbReference>
<dbReference type="GeneID" id="111274234"/>
<keyword evidence="2" id="KW-1185">Reference proteome</keyword>
<dbReference type="KEGG" id="dzi:111274234"/>